<dbReference type="InterPro" id="IPR017455">
    <property type="entry name" value="Znf_FYVE-rel"/>
</dbReference>
<dbReference type="Gene3D" id="3.30.40.10">
    <property type="entry name" value="Zinc/RING finger domain, C3HC4 (zinc finger)"/>
    <property type="match status" value="1"/>
</dbReference>
<organism evidence="11 12">
    <name type="scientific">Cinnamomum micranthum f. kanehirae</name>
    <dbReference type="NCBI Taxonomy" id="337451"/>
    <lineage>
        <taxon>Eukaryota</taxon>
        <taxon>Viridiplantae</taxon>
        <taxon>Streptophyta</taxon>
        <taxon>Embryophyta</taxon>
        <taxon>Tracheophyta</taxon>
        <taxon>Spermatophyta</taxon>
        <taxon>Magnoliopsida</taxon>
        <taxon>Magnoliidae</taxon>
        <taxon>Laurales</taxon>
        <taxon>Lauraceae</taxon>
        <taxon>Cinnamomum</taxon>
    </lineage>
</organism>
<dbReference type="InterPro" id="IPR011993">
    <property type="entry name" value="PH-like_dom_sf"/>
</dbReference>
<dbReference type="PANTHER" id="PTHR22870">
    <property type="entry name" value="REGULATOR OF CHROMOSOME CONDENSATION"/>
    <property type="match status" value="1"/>
</dbReference>
<dbReference type="InterPro" id="IPR013083">
    <property type="entry name" value="Znf_RING/FYVE/PHD"/>
</dbReference>
<name>A0A3S3MK70_9MAGN</name>
<dbReference type="InterPro" id="IPR009091">
    <property type="entry name" value="RCC1/BLIP-II"/>
</dbReference>
<dbReference type="STRING" id="337451.A0A3S3MK70"/>
<dbReference type="SUPFAM" id="SSF50985">
    <property type="entry name" value="RCC1/BLIP-II"/>
    <property type="match status" value="1"/>
</dbReference>
<feature type="repeat" description="RCC1" evidence="6">
    <location>
        <begin position="211"/>
        <end position="251"/>
    </location>
</feature>
<dbReference type="Pfam" id="PF08381">
    <property type="entry name" value="BRX"/>
    <property type="match status" value="1"/>
</dbReference>
<proteinExistence type="predicted"/>
<gene>
    <name evidence="11" type="ORF">CKAN_01022000</name>
</gene>
<dbReference type="SUPFAM" id="SSF57903">
    <property type="entry name" value="FYVE/PHD zinc finger"/>
    <property type="match status" value="1"/>
</dbReference>
<evidence type="ECO:0000256" key="6">
    <source>
        <dbReference type="PROSITE-ProRule" id="PRU00235"/>
    </source>
</evidence>
<feature type="region of interest" description="Disordered" evidence="8">
    <location>
        <begin position="789"/>
        <end position="821"/>
    </location>
</feature>
<evidence type="ECO:0000259" key="10">
    <source>
        <dbReference type="PROSITE" id="PS51514"/>
    </source>
</evidence>
<dbReference type="PROSITE" id="PS50178">
    <property type="entry name" value="ZF_FYVE"/>
    <property type="match status" value="1"/>
</dbReference>
<feature type="repeat" description="RCC1" evidence="6">
    <location>
        <begin position="252"/>
        <end position="332"/>
    </location>
</feature>
<dbReference type="SMART" id="SM00064">
    <property type="entry name" value="FYVE"/>
    <property type="match status" value="1"/>
</dbReference>
<keyword evidence="2" id="KW-0677">Repeat</keyword>
<feature type="repeat" description="RCC1" evidence="6">
    <location>
        <begin position="456"/>
        <end position="507"/>
    </location>
</feature>
<evidence type="ECO:0000256" key="7">
    <source>
        <dbReference type="SAM" id="Coils"/>
    </source>
</evidence>
<dbReference type="PANTHER" id="PTHR22870:SF352">
    <property type="entry name" value="REGULATOR OF CHROMOSOME CONDENSATION (RCC1) FAMILY PROTEIN"/>
    <property type="match status" value="1"/>
</dbReference>
<keyword evidence="1" id="KW-0479">Metal-binding</keyword>
<dbReference type="InterPro" id="IPR013591">
    <property type="entry name" value="Brevis_radix_dom"/>
</dbReference>
<dbReference type="Pfam" id="PF01363">
    <property type="entry name" value="FYVE"/>
    <property type="match status" value="1"/>
</dbReference>
<feature type="region of interest" description="Disordered" evidence="8">
    <location>
        <begin position="669"/>
        <end position="699"/>
    </location>
</feature>
<evidence type="ECO:0000256" key="4">
    <source>
        <dbReference type="ARBA" id="ARBA00022833"/>
    </source>
</evidence>
<dbReference type="Pfam" id="PF00415">
    <property type="entry name" value="RCC1"/>
    <property type="match status" value="3"/>
</dbReference>
<accession>A0A3S3MK70</accession>
<evidence type="ECO:0000313" key="12">
    <source>
        <dbReference type="Proteomes" id="UP000283530"/>
    </source>
</evidence>
<evidence type="ECO:0000256" key="5">
    <source>
        <dbReference type="PROSITE-ProRule" id="PRU00091"/>
    </source>
</evidence>
<dbReference type="PRINTS" id="PR00633">
    <property type="entry name" value="RCCNDNSATION"/>
</dbReference>
<feature type="coiled-coil region" evidence="7">
    <location>
        <begin position="704"/>
        <end position="745"/>
    </location>
</feature>
<evidence type="ECO:0000313" key="11">
    <source>
        <dbReference type="EMBL" id="RWR81533.1"/>
    </source>
</evidence>
<feature type="domain" description="FYVE-type" evidence="9">
    <location>
        <begin position="512"/>
        <end position="574"/>
    </location>
</feature>
<keyword evidence="12" id="KW-1185">Reference proteome</keyword>
<comment type="caution">
    <text evidence="11">The sequence shown here is derived from an EMBL/GenBank/DDBJ whole genome shotgun (WGS) entry which is preliminary data.</text>
</comment>
<reference evidence="11 12" key="1">
    <citation type="journal article" date="2019" name="Nat. Plants">
        <title>Stout camphor tree genome fills gaps in understanding of flowering plant genome evolution.</title>
        <authorList>
            <person name="Chaw S.M."/>
            <person name="Liu Y.C."/>
            <person name="Wu Y.W."/>
            <person name="Wang H.Y."/>
            <person name="Lin C.I."/>
            <person name="Wu C.S."/>
            <person name="Ke H.M."/>
            <person name="Chang L.Y."/>
            <person name="Hsu C.Y."/>
            <person name="Yang H.T."/>
            <person name="Sudianto E."/>
            <person name="Hsu M.H."/>
            <person name="Wu K.P."/>
            <person name="Wang L.N."/>
            <person name="Leebens-Mack J.H."/>
            <person name="Tsai I.J."/>
        </authorList>
    </citation>
    <scope>NUCLEOTIDE SEQUENCE [LARGE SCALE GENOMIC DNA]</scope>
    <source>
        <strain evidence="12">cv. Chaw 1501</strain>
        <tissue evidence="11">Young leaves</tissue>
    </source>
</reference>
<dbReference type="Gene3D" id="2.30.29.30">
    <property type="entry name" value="Pleckstrin-homology domain (PH domain)/Phosphotyrosine-binding domain (PTB)"/>
    <property type="match status" value="1"/>
</dbReference>
<feature type="domain" description="BRX" evidence="10">
    <location>
        <begin position="824"/>
        <end position="879"/>
    </location>
</feature>
<dbReference type="Gene3D" id="2.130.10.30">
    <property type="entry name" value="Regulator of chromosome condensation 1/beta-lactamase-inhibitor protein II"/>
    <property type="match status" value="2"/>
</dbReference>
<dbReference type="Proteomes" id="UP000283530">
    <property type="component" value="Unassembled WGS sequence"/>
</dbReference>
<dbReference type="PROSITE" id="PS00626">
    <property type="entry name" value="RCC1_2"/>
    <property type="match status" value="1"/>
</dbReference>
<evidence type="ECO:0000256" key="8">
    <source>
        <dbReference type="SAM" id="MobiDB-lite"/>
    </source>
</evidence>
<keyword evidence="7" id="KW-0175">Coiled coil</keyword>
<sequence>MTICRRLLSSPPSNNGKGSKNPSLFLFLVCTENEADHPLLLGLVSTTEIINPFYSLVVGSLQSVFRRYLCPRKDCLSFSLVYNNGDQSLDLNKAEVEVWYAGLKALIFAGQCRHSRFDGSSDDGGEFIPESRPFGATLEIASSISRSLNSKAFVDLCSRDSSLSLSKSGVGSDHANMQPRLSNGDSFRLSVSSAPSWSSHSSGPDDCESLGDVYIWGETDVLIPKPIESNVVLDVHQISCGVSHVALVTRQGEVFTWGEESGGRLGHGMDIDFIQPQLVESLAVFNTDFVACGESGTNVSHRIPKRVCGTLEGLQVLSIACGTWHSALATSNGKLSTFGDGSFGVLGHGDRESTAYPREVKSLSGLKTVTVACGVWHTAAIVEVMGQPGGNISSRKLFTRGDGDKHGWYPLVCHHSLTTISTSWPVDIDTLLKLVTESVDEVACGAFHVAVLTSRSEVFTWGKGANGRLGHGDIEDRKTPTLVEALKDRHVKSISCGSSFTASICVHKWVSSADPSLCLGCRQAFGFTQKRHNCYNCGLVHCHACSSKKALRAALAPTPGKPYRVCDSCYSKLKASENSPASTRKSVAPRCSVDSRDRFEKREIRSSKYLLSRNTEPVKYLGIKSVKQGMKTDSLPLIRSSQGPSLSQLKHISFPTSLNTLQYALRPIVTSSPPPVVNSRPASPYSRRSSPPRSATPVFSTSVIDSLKKTNELLNQDIQKLQAQVKSLKERSEDQDVELQKSERELKKLLRWLLRNLPSVCLQRKSSKQGSSLDKPFLIHEGPATLRDQRMDGSGVCVDGRNRQRSSSKSANSYREKHSDEGEAELIEQFEPGVYVTIVQLRNETKVFKRVRFSKRRFANQQAGGWWKANKKRVLKKYSYRGDVAATGSTMGTAAAEEDNVAASSQN</sequence>
<dbReference type="EMBL" id="QPKB01000003">
    <property type="protein sequence ID" value="RWR81533.1"/>
    <property type="molecule type" value="Genomic_DNA"/>
</dbReference>
<dbReference type="PROSITE" id="PS51514">
    <property type="entry name" value="BRX"/>
    <property type="match status" value="1"/>
</dbReference>
<evidence type="ECO:0000256" key="3">
    <source>
        <dbReference type="ARBA" id="ARBA00022771"/>
    </source>
</evidence>
<keyword evidence="3 5" id="KW-0863">Zinc-finger</keyword>
<feature type="repeat" description="RCC1" evidence="6">
    <location>
        <begin position="333"/>
        <end position="384"/>
    </location>
</feature>
<evidence type="ECO:0000256" key="2">
    <source>
        <dbReference type="ARBA" id="ARBA00022737"/>
    </source>
</evidence>
<protein>
    <submittedName>
        <fullName evidence="11">FYVE zinc finger</fullName>
    </submittedName>
</protein>
<dbReference type="InterPro" id="IPR051210">
    <property type="entry name" value="Ub_ligase/GEF_domain"/>
</dbReference>
<feature type="region of interest" description="Disordered" evidence="8">
    <location>
        <begin position="887"/>
        <end position="907"/>
    </location>
</feature>
<dbReference type="AlphaFoldDB" id="A0A3S3MK70"/>
<dbReference type="PROSITE" id="PS50012">
    <property type="entry name" value="RCC1_3"/>
    <property type="match status" value="4"/>
</dbReference>
<dbReference type="InterPro" id="IPR000306">
    <property type="entry name" value="Znf_FYVE"/>
</dbReference>
<evidence type="ECO:0000256" key="1">
    <source>
        <dbReference type="ARBA" id="ARBA00022723"/>
    </source>
</evidence>
<dbReference type="InterPro" id="IPR011011">
    <property type="entry name" value="Znf_FYVE_PHD"/>
</dbReference>
<keyword evidence="4" id="KW-0862">Zinc</keyword>
<evidence type="ECO:0000259" key="9">
    <source>
        <dbReference type="PROSITE" id="PS50178"/>
    </source>
</evidence>
<dbReference type="OrthoDB" id="5981550at2759"/>
<dbReference type="InterPro" id="IPR000408">
    <property type="entry name" value="Reg_chr_condens"/>
</dbReference>
<dbReference type="GO" id="GO:0008270">
    <property type="term" value="F:zinc ion binding"/>
    <property type="evidence" value="ECO:0007669"/>
    <property type="project" value="UniProtKB-KW"/>
</dbReference>
<feature type="compositionally biased region" description="Low complexity" evidence="8">
    <location>
        <begin position="679"/>
        <end position="695"/>
    </location>
</feature>